<dbReference type="OrthoDB" id="10255522at2759"/>
<evidence type="ECO:0000256" key="2">
    <source>
        <dbReference type="SAM" id="MobiDB-lite"/>
    </source>
</evidence>
<sequence length="753" mass="86034">MPWGLRKLGPEGDVGMGQDVSMPQDTGTSLSPLERQNALLSHEKSILEKKLEEATKKAQEFSSQKKDVERSLQEYKDAAEVLQAELEEQIKAKVDELKVLGTKKEEVDARAASLESELHAVMAAKGELEADVVAKNREYEVVKGEIDELRSKVLMVEEKYSMSKEEVKRLKMELDTLTEAKEADAKAFDDEKAKIVKELEDLKKKLEKIQASKDLVEGENDKLRSEVLSAEQKYSMSEDEVKRLKMELSALEEANEAAIRAFDAQKAEIMKESYDFKRKLEEIQAKKDLLEGENNKLHSDVLMAEQKNSMHEEETQMIKIELDALVEAKEAAAMTFDAEKAKIMKELDEHKRKVEKMEANLDLMKEGNDKLRLELSTTEQKCSLSETEAKMLQIELSALAEANEAIVKAFYGKKAEMTKELENLNKILKETQTHKDLLKGENEKLRSDVLTIERNYIQSEAEVKRLQMEFSVLADVKEANAKEFDAEKVKIMKELENLRSKVGEIQASKEAAEEIGRDKDAQAEKIRADLEDLHISMSQLKASYDELEAKHLHLKHEKDSVQKELDAEKAEAMNLKSKIEVLESYNKEKVEELKDTRMAGLFFMNTADEYQDIVEKEFKEKMEELKDTRTAALLFMNAADEYQEVVESEYKAKVEELKDTRMAGLLIMNAADEYQEVVEKEFKVKSKEFEVLQAQKVEMDVRATSLESKLPETMAEKEKLEVDAMVKKREYDVVKEANDKPPLDALTLHSSAQ</sequence>
<feature type="region of interest" description="Disordered" evidence="2">
    <location>
        <begin position="1"/>
        <end position="30"/>
    </location>
</feature>
<accession>A0A5J9WMR6</accession>
<comment type="caution">
    <text evidence="3">The sequence shown here is derived from an EMBL/GenBank/DDBJ whole genome shotgun (WGS) entry which is preliminary data.</text>
</comment>
<dbReference type="EMBL" id="RWGY01000002">
    <property type="protein sequence ID" value="TVU49992.1"/>
    <property type="molecule type" value="Genomic_DNA"/>
</dbReference>
<reference evidence="3 4" key="1">
    <citation type="journal article" date="2019" name="Sci. Rep.">
        <title>A high-quality genome of Eragrostis curvula grass provides insights into Poaceae evolution and supports new strategies to enhance forage quality.</title>
        <authorList>
            <person name="Carballo J."/>
            <person name="Santos B.A.C.M."/>
            <person name="Zappacosta D."/>
            <person name="Garbus I."/>
            <person name="Selva J.P."/>
            <person name="Gallo C.A."/>
            <person name="Diaz A."/>
            <person name="Albertini E."/>
            <person name="Caccamo M."/>
            <person name="Echenique V."/>
        </authorList>
    </citation>
    <scope>NUCLEOTIDE SEQUENCE [LARGE SCALE GENOMIC DNA]</scope>
    <source>
        <strain evidence="4">cv. Victoria</strain>
        <tissue evidence="3">Leaf</tissue>
    </source>
</reference>
<evidence type="ECO:0000256" key="1">
    <source>
        <dbReference type="SAM" id="Coils"/>
    </source>
</evidence>
<proteinExistence type="predicted"/>
<name>A0A5J9WMR6_9POAL</name>
<feature type="coiled-coil region" evidence="1">
    <location>
        <begin position="340"/>
        <end position="381"/>
    </location>
</feature>
<dbReference type="AlphaFoldDB" id="A0A5J9WMR6"/>
<feature type="coiled-coil region" evidence="1">
    <location>
        <begin position="414"/>
        <end position="585"/>
    </location>
</feature>
<dbReference type="Gramene" id="TVU49992">
    <property type="protein sequence ID" value="TVU49992"/>
    <property type="gene ID" value="EJB05_01341"/>
</dbReference>
<evidence type="ECO:0000313" key="3">
    <source>
        <dbReference type="EMBL" id="TVU49992.1"/>
    </source>
</evidence>
<dbReference type="Proteomes" id="UP000324897">
    <property type="component" value="Chromosome 6"/>
</dbReference>
<keyword evidence="4" id="KW-1185">Reference proteome</keyword>
<feature type="non-terminal residue" evidence="3">
    <location>
        <position position="1"/>
    </location>
</feature>
<dbReference type="Gene3D" id="1.10.287.1490">
    <property type="match status" value="1"/>
</dbReference>
<gene>
    <name evidence="3" type="ORF">EJB05_01341</name>
</gene>
<feature type="coiled-coil region" evidence="1">
    <location>
        <begin position="37"/>
        <end position="300"/>
    </location>
</feature>
<evidence type="ECO:0000313" key="4">
    <source>
        <dbReference type="Proteomes" id="UP000324897"/>
    </source>
</evidence>
<organism evidence="3 4">
    <name type="scientific">Eragrostis curvula</name>
    <name type="common">weeping love grass</name>
    <dbReference type="NCBI Taxonomy" id="38414"/>
    <lineage>
        <taxon>Eukaryota</taxon>
        <taxon>Viridiplantae</taxon>
        <taxon>Streptophyta</taxon>
        <taxon>Embryophyta</taxon>
        <taxon>Tracheophyta</taxon>
        <taxon>Spermatophyta</taxon>
        <taxon>Magnoliopsida</taxon>
        <taxon>Liliopsida</taxon>
        <taxon>Poales</taxon>
        <taxon>Poaceae</taxon>
        <taxon>PACMAD clade</taxon>
        <taxon>Chloridoideae</taxon>
        <taxon>Eragrostideae</taxon>
        <taxon>Eragrostidinae</taxon>
        <taxon>Eragrostis</taxon>
    </lineage>
</organism>
<keyword evidence="1" id="KW-0175">Coiled coil</keyword>
<feature type="compositionally biased region" description="Polar residues" evidence="2">
    <location>
        <begin position="21"/>
        <end position="30"/>
    </location>
</feature>
<protein>
    <submittedName>
        <fullName evidence="3">Uncharacterized protein</fullName>
    </submittedName>
</protein>